<name>F6DUI7_DESRL</name>
<dbReference type="HOGENOM" id="CLU_762320_0_0_9"/>
<evidence type="ECO:0000313" key="3">
    <source>
        <dbReference type="Proteomes" id="UP000009234"/>
    </source>
</evidence>
<dbReference type="eggNOG" id="COG0823">
    <property type="taxonomic scope" value="Bacteria"/>
</dbReference>
<dbReference type="KEGG" id="dru:Desru_0771"/>
<reference evidence="3" key="1">
    <citation type="submission" date="2011-05" db="EMBL/GenBank/DDBJ databases">
        <title>Complete sequence of Desulfotomaculum ruminis DSM 2154.</title>
        <authorList>
            <person name="Lucas S."/>
            <person name="Copeland A."/>
            <person name="Lapidus A."/>
            <person name="Cheng J.-F."/>
            <person name="Goodwin L."/>
            <person name="Pitluck S."/>
            <person name="Lu M."/>
            <person name="Detter J.C."/>
            <person name="Han C."/>
            <person name="Tapia R."/>
            <person name="Land M."/>
            <person name="Hauser L."/>
            <person name="Kyrpides N."/>
            <person name="Ivanova N."/>
            <person name="Mikhailova N."/>
            <person name="Pagani I."/>
            <person name="Stams A.J.M."/>
            <person name="Plugge C.M."/>
            <person name="Muyzer G."/>
            <person name="Kuever J."/>
            <person name="Parshina S.N."/>
            <person name="Ivanova A.E."/>
            <person name="Nazina T.N."/>
            <person name="Brambilla E."/>
            <person name="Spring S."/>
            <person name="Klenk H.-P."/>
            <person name="Woyke T."/>
        </authorList>
    </citation>
    <scope>NUCLEOTIDE SEQUENCE [LARGE SCALE GENOMIC DNA]</scope>
    <source>
        <strain evidence="3">ATCC 23193 / DSM 2154 / NCIB 8452 / DL</strain>
    </source>
</reference>
<protein>
    <recommendedName>
        <fullName evidence="1">Translation initiation factor beta propellor-like domain-containing protein</fullName>
    </recommendedName>
</protein>
<sequence length="363" mass="40515">MKRLFVFMLGSLLILAISGCGTMKEKDQEVKVLPKEPKQELSVAGIEKLHEGYAQDVSPDGEILLFNWDEGIPDQEPYDEMSSPRTLHTLKLSDRSVAKMGNSEIHQGNAKYSPDTKNIAFLENIETFTQTYIMENKAGAAKKLIHKSDDIAVSVAWSPDGKQFAVPYFLANDAKIILYDAQGKEIKTVAQSKGTKINPYFFDNHTLLYASLNPTGPVTIMALDLNNESDPKEIVKGTNFAVSPNKRSIAYLSVNQDRSRWSIKVDAFNSDFKIGSTLSEISVKDGTAQMVWSPDSRYLVYSNGTDLWVLNPETGDKKQVVSNMSSILNILWAGNQDIIFSGIAKEMAEKDNHKIEMYRIKLS</sequence>
<reference evidence="2 3" key="2">
    <citation type="journal article" date="2012" name="Stand. Genomic Sci.">
        <title>Complete genome sequence of the sulfate-reducing firmicute Desulfotomaculum ruminis type strain (DL(T)).</title>
        <authorList>
            <person name="Spring S."/>
            <person name="Visser M."/>
            <person name="Lu M."/>
            <person name="Copeland A."/>
            <person name="Lapidus A."/>
            <person name="Lucas S."/>
            <person name="Cheng J.F."/>
            <person name="Han C."/>
            <person name="Tapia R."/>
            <person name="Goodwin L.A."/>
            <person name="Pitluck S."/>
            <person name="Ivanova N."/>
            <person name="Land M."/>
            <person name="Hauser L."/>
            <person name="Larimer F."/>
            <person name="Rohde M."/>
            <person name="Goker M."/>
            <person name="Detter J.C."/>
            <person name="Kyrpides N.C."/>
            <person name="Woyke T."/>
            <person name="Schaap P.J."/>
            <person name="Plugge C.M."/>
            <person name="Muyzer G."/>
            <person name="Kuever J."/>
            <person name="Pereira I.A."/>
            <person name="Parshina S.N."/>
            <person name="Bernier-Latmani R."/>
            <person name="Stams A.J."/>
            <person name="Klenk H.P."/>
        </authorList>
    </citation>
    <scope>NUCLEOTIDE SEQUENCE [LARGE SCALE GENOMIC DNA]</scope>
    <source>
        <strain evidence="3">ATCC 23193 / DSM 2154 / NCIB 8452 / DL</strain>
    </source>
</reference>
<feature type="domain" description="Translation initiation factor beta propellor-like" evidence="1">
    <location>
        <begin position="128"/>
        <end position="223"/>
    </location>
</feature>
<accession>F6DUI7</accession>
<organism evidence="2 3">
    <name type="scientific">Desulforamulus ruminis (strain ATCC 23193 / DSM 2154 / NCIMB 8452 / DL)</name>
    <name type="common">Desulfotomaculum ruminis</name>
    <dbReference type="NCBI Taxonomy" id="696281"/>
    <lineage>
        <taxon>Bacteria</taxon>
        <taxon>Bacillati</taxon>
        <taxon>Bacillota</taxon>
        <taxon>Clostridia</taxon>
        <taxon>Eubacteriales</taxon>
        <taxon>Peptococcaceae</taxon>
        <taxon>Desulforamulus</taxon>
    </lineage>
</organism>
<dbReference type="STRING" id="696281.Desru_0771"/>
<dbReference type="Proteomes" id="UP000009234">
    <property type="component" value="Chromosome"/>
</dbReference>
<dbReference type="SUPFAM" id="SSF82171">
    <property type="entry name" value="DPP6 N-terminal domain-like"/>
    <property type="match status" value="1"/>
</dbReference>
<dbReference type="PROSITE" id="PS51257">
    <property type="entry name" value="PROKAR_LIPOPROTEIN"/>
    <property type="match status" value="1"/>
</dbReference>
<dbReference type="PANTHER" id="PTHR36842">
    <property type="entry name" value="PROTEIN TOLB HOMOLOG"/>
    <property type="match status" value="1"/>
</dbReference>
<evidence type="ECO:0000259" key="1">
    <source>
        <dbReference type="Pfam" id="PF08662"/>
    </source>
</evidence>
<dbReference type="AlphaFoldDB" id="F6DUI7"/>
<dbReference type="Gene3D" id="2.120.10.30">
    <property type="entry name" value="TolB, C-terminal domain"/>
    <property type="match status" value="1"/>
</dbReference>
<dbReference type="EMBL" id="CP002780">
    <property type="protein sequence ID" value="AEG59054.1"/>
    <property type="molecule type" value="Genomic_DNA"/>
</dbReference>
<dbReference type="OrthoDB" id="108903at2"/>
<dbReference type="RefSeq" id="WP_013840828.1">
    <property type="nucleotide sequence ID" value="NC_015589.1"/>
</dbReference>
<dbReference type="InterPro" id="IPR013979">
    <property type="entry name" value="TIF_beta_prop-like"/>
</dbReference>
<proteinExistence type="predicted"/>
<keyword evidence="3" id="KW-1185">Reference proteome</keyword>
<dbReference type="PANTHER" id="PTHR36842:SF1">
    <property type="entry name" value="PROTEIN TOLB"/>
    <property type="match status" value="1"/>
</dbReference>
<evidence type="ECO:0000313" key="2">
    <source>
        <dbReference type="EMBL" id="AEG59054.1"/>
    </source>
</evidence>
<dbReference type="Gene3D" id="2.120.10.60">
    <property type="entry name" value="Tricorn protease N-terminal domain"/>
    <property type="match status" value="1"/>
</dbReference>
<gene>
    <name evidence="2" type="ordered locus">Desru_0771</name>
</gene>
<dbReference type="InterPro" id="IPR011042">
    <property type="entry name" value="6-blade_b-propeller_TolB-like"/>
</dbReference>
<dbReference type="Pfam" id="PF08662">
    <property type="entry name" value="eIF2A"/>
    <property type="match status" value="1"/>
</dbReference>